<evidence type="ECO:0000313" key="1">
    <source>
        <dbReference type="EMBL" id="JAD38000.1"/>
    </source>
</evidence>
<dbReference type="EMBL" id="GBRH01259895">
    <property type="protein sequence ID" value="JAD38000.1"/>
    <property type="molecule type" value="Transcribed_RNA"/>
</dbReference>
<protein>
    <submittedName>
        <fullName evidence="1">Uncharacterized protein</fullName>
    </submittedName>
</protein>
<name>A0A0A8ZML7_ARUDO</name>
<organism evidence="1">
    <name type="scientific">Arundo donax</name>
    <name type="common">Giant reed</name>
    <name type="synonym">Donax arundinaceus</name>
    <dbReference type="NCBI Taxonomy" id="35708"/>
    <lineage>
        <taxon>Eukaryota</taxon>
        <taxon>Viridiplantae</taxon>
        <taxon>Streptophyta</taxon>
        <taxon>Embryophyta</taxon>
        <taxon>Tracheophyta</taxon>
        <taxon>Spermatophyta</taxon>
        <taxon>Magnoliopsida</taxon>
        <taxon>Liliopsida</taxon>
        <taxon>Poales</taxon>
        <taxon>Poaceae</taxon>
        <taxon>PACMAD clade</taxon>
        <taxon>Arundinoideae</taxon>
        <taxon>Arundineae</taxon>
        <taxon>Arundo</taxon>
    </lineage>
</organism>
<accession>A0A0A8ZML7</accession>
<proteinExistence type="predicted"/>
<reference evidence="1" key="2">
    <citation type="journal article" date="2015" name="Data Brief">
        <title>Shoot transcriptome of the giant reed, Arundo donax.</title>
        <authorList>
            <person name="Barrero R.A."/>
            <person name="Guerrero F.D."/>
            <person name="Moolhuijzen P."/>
            <person name="Goolsby J.A."/>
            <person name="Tidwell J."/>
            <person name="Bellgard S.E."/>
            <person name="Bellgard M.I."/>
        </authorList>
    </citation>
    <scope>NUCLEOTIDE SEQUENCE</scope>
    <source>
        <tissue evidence="1">Shoot tissue taken approximately 20 cm above the soil surface</tissue>
    </source>
</reference>
<dbReference type="AlphaFoldDB" id="A0A0A8ZML7"/>
<reference evidence="1" key="1">
    <citation type="submission" date="2014-09" db="EMBL/GenBank/DDBJ databases">
        <authorList>
            <person name="Magalhaes I.L.F."/>
            <person name="Oliveira U."/>
            <person name="Santos F.R."/>
            <person name="Vidigal T.H.D.A."/>
            <person name="Brescovit A.D."/>
            <person name="Santos A.J."/>
        </authorList>
    </citation>
    <scope>NUCLEOTIDE SEQUENCE</scope>
    <source>
        <tissue evidence="1">Shoot tissue taken approximately 20 cm above the soil surface</tissue>
    </source>
</reference>
<sequence>MPHAKLIFFCDDRINLMHWIYKIIGDEKREL</sequence>